<keyword evidence="13" id="KW-1185">Reference proteome</keyword>
<evidence type="ECO:0000256" key="1">
    <source>
        <dbReference type="ARBA" id="ARBA00004162"/>
    </source>
</evidence>
<dbReference type="KEGG" id="hfv:R50_0918"/>
<dbReference type="AlphaFoldDB" id="A0A6F8ZFE5"/>
<keyword evidence="6" id="KW-0653">Protein transport</keyword>
<keyword evidence="7 11" id="KW-1133">Transmembrane helix</keyword>
<dbReference type="Pfam" id="PF02699">
    <property type="entry name" value="YajC"/>
    <property type="match status" value="1"/>
</dbReference>
<evidence type="ECO:0000256" key="8">
    <source>
        <dbReference type="ARBA" id="ARBA00023010"/>
    </source>
</evidence>
<dbReference type="InterPro" id="IPR003849">
    <property type="entry name" value="Preprotein_translocase_YajC"/>
</dbReference>
<dbReference type="Proteomes" id="UP000503399">
    <property type="component" value="Chromosome"/>
</dbReference>
<dbReference type="SMART" id="SM01323">
    <property type="entry name" value="YajC"/>
    <property type="match status" value="1"/>
</dbReference>
<keyword evidence="4" id="KW-1003">Cell membrane</keyword>
<evidence type="ECO:0000256" key="7">
    <source>
        <dbReference type="ARBA" id="ARBA00022989"/>
    </source>
</evidence>
<dbReference type="EMBL" id="LR778114">
    <property type="protein sequence ID" value="CAB1128424.1"/>
    <property type="molecule type" value="Genomic_DNA"/>
</dbReference>
<evidence type="ECO:0000313" key="13">
    <source>
        <dbReference type="Proteomes" id="UP000503399"/>
    </source>
</evidence>
<comment type="subcellular location">
    <subcellularLocation>
        <location evidence="1">Cell membrane</location>
        <topology evidence="1">Single-pass membrane protein</topology>
    </subcellularLocation>
</comment>
<evidence type="ECO:0008006" key="14">
    <source>
        <dbReference type="Google" id="ProtNLM"/>
    </source>
</evidence>
<evidence type="ECO:0000256" key="3">
    <source>
        <dbReference type="ARBA" id="ARBA00022448"/>
    </source>
</evidence>
<keyword evidence="5 11" id="KW-0812">Transmembrane</keyword>
<dbReference type="PANTHER" id="PTHR33909">
    <property type="entry name" value="SEC TRANSLOCON ACCESSORY COMPLEX SUBUNIT YAJC"/>
    <property type="match status" value="1"/>
</dbReference>
<gene>
    <name evidence="12" type="ORF">R50_0918</name>
</gene>
<keyword evidence="8" id="KW-0811">Translocation</keyword>
<accession>A0A6F8ZFE5</accession>
<feature type="transmembrane region" description="Helical" evidence="11">
    <location>
        <begin position="12"/>
        <end position="30"/>
    </location>
</feature>
<evidence type="ECO:0000313" key="12">
    <source>
        <dbReference type="EMBL" id="CAB1128424.1"/>
    </source>
</evidence>
<name>A0A6F8ZFE5_9FIRM</name>
<comment type="similarity">
    <text evidence="2">Belongs to the YajC family.</text>
</comment>
<keyword evidence="3" id="KW-0813">Transport</keyword>
<evidence type="ECO:0000256" key="5">
    <source>
        <dbReference type="ARBA" id="ARBA00022692"/>
    </source>
</evidence>
<evidence type="ECO:0000256" key="2">
    <source>
        <dbReference type="ARBA" id="ARBA00006742"/>
    </source>
</evidence>
<reference evidence="12 13" key="1">
    <citation type="submission" date="2020-02" db="EMBL/GenBank/DDBJ databases">
        <authorList>
            <person name="Hogendoorn C."/>
        </authorList>
    </citation>
    <scope>NUCLEOTIDE SEQUENCE [LARGE SCALE GENOMIC DNA]</scope>
    <source>
        <strain evidence="12">R501</strain>
    </source>
</reference>
<keyword evidence="9 11" id="KW-0472">Membrane</keyword>
<dbReference type="GO" id="GO:0015031">
    <property type="term" value="P:protein transport"/>
    <property type="evidence" value="ECO:0007669"/>
    <property type="project" value="UniProtKB-KW"/>
</dbReference>
<feature type="region of interest" description="Disordered" evidence="10">
    <location>
        <begin position="92"/>
        <end position="128"/>
    </location>
</feature>
<proteinExistence type="inferred from homology"/>
<evidence type="ECO:0000256" key="9">
    <source>
        <dbReference type="ARBA" id="ARBA00023136"/>
    </source>
</evidence>
<dbReference type="GO" id="GO:0005886">
    <property type="term" value="C:plasma membrane"/>
    <property type="evidence" value="ECO:0007669"/>
    <property type="project" value="UniProtKB-SubCell"/>
</dbReference>
<sequence length="128" mass="13738">MHTSSASASGTILYYGIFALFIVMIVWMFWQQSRQQKEKQKFQAGLRRGDRVVTQGGLIGTVRDIRGDRAVLEVGEHLRVEVLLSAVSQRYEPAGGAGGAPAGKEARPAEAPKDGKAPAGSGKGKRGR</sequence>
<evidence type="ECO:0000256" key="11">
    <source>
        <dbReference type="SAM" id="Phobius"/>
    </source>
</evidence>
<dbReference type="PANTHER" id="PTHR33909:SF1">
    <property type="entry name" value="SEC TRANSLOCON ACCESSORY COMPLEX SUBUNIT YAJC"/>
    <property type="match status" value="1"/>
</dbReference>
<feature type="compositionally biased region" description="Basic and acidic residues" evidence="10">
    <location>
        <begin position="104"/>
        <end position="116"/>
    </location>
</feature>
<organism evidence="12 13">
    <name type="scientific">Candidatus Hydrogenisulfobacillus filiaventi</name>
    <dbReference type="NCBI Taxonomy" id="2707344"/>
    <lineage>
        <taxon>Bacteria</taxon>
        <taxon>Bacillati</taxon>
        <taxon>Bacillota</taxon>
        <taxon>Clostridia</taxon>
        <taxon>Eubacteriales</taxon>
        <taxon>Clostridiales Family XVII. Incertae Sedis</taxon>
        <taxon>Candidatus Hydrogenisulfobacillus</taxon>
    </lineage>
</organism>
<evidence type="ECO:0000256" key="10">
    <source>
        <dbReference type="SAM" id="MobiDB-lite"/>
    </source>
</evidence>
<protein>
    <recommendedName>
        <fullName evidence="14">Preprotein translocase subunit YajC</fullName>
    </recommendedName>
</protein>
<evidence type="ECO:0000256" key="4">
    <source>
        <dbReference type="ARBA" id="ARBA00022475"/>
    </source>
</evidence>
<dbReference type="NCBIfam" id="TIGR00739">
    <property type="entry name" value="yajC"/>
    <property type="match status" value="1"/>
</dbReference>
<evidence type="ECO:0000256" key="6">
    <source>
        <dbReference type="ARBA" id="ARBA00022927"/>
    </source>
</evidence>